<name>A0A397T683_9GLOM</name>
<dbReference type="AlphaFoldDB" id="A0A397T683"/>
<evidence type="ECO:0000313" key="1">
    <source>
        <dbReference type="EMBL" id="RIA90621.1"/>
    </source>
</evidence>
<sequence>MVCQLPVDCLNEIFEYLEKNIVTLHSCLLVNRLWCKVSVRILWRDIWKSYIPSRILNTLIACLPNESKNLLRKNGIFISTPTLKYPLFNYASFCKVLPINEIYLTIDDFLKIENFNTPISLLRVRNHVMTQEIFKMLMSQITSLKEITYYLNVHDESISNNINFIYFPGTKECLTNLSELNCGSNINSEFFYQLSKICCNIQSLIIGFGYNISNGLKDLISSQNNLKYLSLIQYYCSADWLDIIPSFTKHSNTLIKLKINGRNKYGSLSFIAAFKNLQELDLLGCCTSQEFEVLQYVIFSKLQNLKFSRECPKIEMLIKFLEINGKNLKEFHVPNSLHLLDLLDINILCPNLKNNRY</sequence>
<evidence type="ECO:0000313" key="2">
    <source>
        <dbReference type="Proteomes" id="UP000265703"/>
    </source>
</evidence>
<dbReference type="InterPro" id="IPR036047">
    <property type="entry name" value="F-box-like_dom_sf"/>
</dbReference>
<dbReference type="OrthoDB" id="2305560at2759"/>
<evidence type="ECO:0008006" key="3">
    <source>
        <dbReference type="Google" id="ProtNLM"/>
    </source>
</evidence>
<protein>
    <recommendedName>
        <fullName evidence="3">F-box domain-containing protein</fullName>
    </recommendedName>
</protein>
<comment type="caution">
    <text evidence="1">The sequence shown here is derived from an EMBL/GenBank/DDBJ whole genome shotgun (WGS) entry which is preliminary data.</text>
</comment>
<organism evidence="1 2">
    <name type="scientific">Glomus cerebriforme</name>
    <dbReference type="NCBI Taxonomy" id="658196"/>
    <lineage>
        <taxon>Eukaryota</taxon>
        <taxon>Fungi</taxon>
        <taxon>Fungi incertae sedis</taxon>
        <taxon>Mucoromycota</taxon>
        <taxon>Glomeromycotina</taxon>
        <taxon>Glomeromycetes</taxon>
        <taxon>Glomerales</taxon>
        <taxon>Glomeraceae</taxon>
        <taxon>Glomus</taxon>
    </lineage>
</organism>
<proteinExistence type="predicted"/>
<accession>A0A397T683</accession>
<gene>
    <name evidence="1" type="ORF">C1645_823155</name>
</gene>
<dbReference type="Gene3D" id="3.80.10.10">
    <property type="entry name" value="Ribonuclease Inhibitor"/>
    <property type="match status" value="1"/>
</dbReference>
<dbReference type="Proteomes" id="UP000265703">
    <property type="component" value="Unassembled WGS sequence"/>
</dbReference>
<dbReference type="InterPro" id="IPR032675">
    <property type="entry name" value="LRR_dom_sf"/>
</dbReference>
<dbReference type="SUPFAM" id="SSF81383">
    <property type="entry name" value="F-box domain"/>
    <property type="match status" value="1"/>
</dbReference>
<dbReference type="SUPFAM" id="SSF52047">
    <property type="entry name" value="RNI-like"/>
    <property type="match status" value="1"/>
</dbReference>
<reference evidence="1 2" key="1">
    <citation type="submission" date="2018-06" db="EMBL/GenBank/DDBJ databases">
        <title>Comparative genomics reveals the genomic features of Rhizophagus irregularis, R. cerebriforme, R. diaphanum and Gigaspora rosea, and their symbiotic lifestyle signature.</title>
        <authorList>
            <person name="Morin E."/>
            <person name="San Clemente H."/>
            <person name="Chen E.C.H."/>
            <person name="De La Providencia I."/>
            <person name="Hainaut M."/>
            <person name="Kuo A."/>
            <person name="Kohler A."/>
            <person name="Murat C."/>
            <person name="Tang N."/>
            <person name="Roy S."/>
            <person name="Loubradou J."/>
            <person name="Henrissat B."/>
            <person name="Grigoriev I.V."/>
            <person name="Corradi N."/>
            <person name="Roux C."/>
            <person name="Martin F.M."/>
        </authorList>
    </citation>
    <scope>NUCLEOTIDE SEQUENCE [LARGE SCALE GENOMIC DNA]</scope>
    <source>
        <strain evidence="1 2">DAOM 227022</strain>
    </source>
</reference>
<keyword evidence="2" id="KW-1185">Reference proteome</keyword>
<dbReference type="EMBL" id="QKYT01000176">
    <property type="protein sequence ID" value="RIA90621.1"/>
    <property type="molecule type" value="Genomic_DNA"/>
</dbReference>